<evidence type="ECO:0000256" key="6">
    <source>
        <dbReference type="ARBA" id="ARBA00023136"/>
    </source>
</evidence>
<dbReference type="GO" id="GO:0005886">
    <property type="term" value="C:plasma membrane"/>
    <property type="evidence" value="ECO:0007669"/>
    <property type="project" value="UniProtKB-SubCell"/>
</dbReference>
<comment type="subcellular location">
    <subcellularLocation>
        <location evidence="1">Cell membrane</location>
        <topology evidence="1">Multi-pass membrane protein</topology>
    </subcellularLocation>
</comment>
<keyword evidence="10" id="KW-1185">Reference proteome</keyword>
<dbReference type="Proteomes" id="UP000585272">
    <property type="component" value="Unassembled WGS sequence"/>
</dbReference>
<feature type="transmembrane region" description="Helical" evidence="7">
    <location>
        <begin position="146"/>
        <end position="167"/>
    </location>
</feature>
<keyword evidence="3" id="KW-1003">Cell membrane</keyword>
<feature type="transmembrane region" description="Helical" evidence="7">
    <location>
        <begin position="58"/>
        <end position="76"/>
    </location>
</feature>
<feature type="transmembrane region" description="Helical" evidence="7">
    <location>
        <begin position="88"/>
        <end position="107"/>
    </location>
</feature>
<organism evidence="9 10">
    <name type="scientific">Conexibacter arvalis</name>
    <dbReference type="NCBI Taxonomy" id="912552"/>
    <lineage>
        <taxon>Bacteria</taxon>
        <taxon>Bacillati</taxon>
        <taxon>Actinomycetota</taxon>
        <taxon>Thermoleophilia</taxon>
        <taxon>Solirubrobacterales</taxon>
        <taxon>Conexibacteraceae</taxon>
        <taxon>Conexibacter</taxon>
    </lineage>
</organism>
<protein>
    <submittedName>
        <fullName evidence="9">DHA2 family multidrug resistance protein-like MFS transporter</fullName>
    </submittedName>
</protein>
<feature type="transmembrane region" description="Helical" evidence="7">
    <location>
        <begin position="339"/>
        <end position="359"/>
    </location>
</feature>
<feature type="domain" description="Major facilitator superfamily (MFS) profile" evidence="8">
    <location>
        <begin position="22"/>
        <end position="506"/>
    </location>
</feature>
<evidence type="ECO:0000313" key="10">
    <source>
        <dbReference type="Proteomes" id="UP000585272"/>
    </source>
</evidence>
<feature type="transmembrane region" description="Helical" evidence="7">
    <location>
        <begin position="237"/>
        <end position="254"/>
    </location>
</feature>
<dbReference type="PROSITE" id="PS50850">
    <property type="entry name" value="MFS"/>
    <property type="match status" value="1"/>
</dbReference>
<dbReference type="PANTHER" id="PTHR42718">
    <property type="entry name" value="MAJOR FACILITATOR SUPERFAMILY MULTIDRUG TRANSPORTER MFSC"/>
    <property type="match status" value="1"/>
</dbReference>
<dbReference type="GO" id="GO:0022857">
    <property type="term" value="F:transmembrane transporter activity"/>
    <property type="evidence" value="ECO:0007669"/>
    <property type="project" value="InterPro"/>
</dbReference>
<dbReference type="AlphaFoldDB" id="A0A840I916"/>
<dbReference type="Gene3D" id="1.20.1250.20">
    <property type="entry name" value="MFS general substrate transporter like domains"/>
    <property type="match status" value="1"/>
</dbReference>
<keyword evidence="5 7" id="KW-1133">Transmembrane helix</keyword>
<comment type="caution">
    <text evidence="9">The sequence shown here is derived from an EMBL/GenBank/DDBJ whole genome shotgun (WGS) entry which is preliminary data.</text>
</comment>
<keyword evidence="4 7" id="KW-0812">Transmembrane</keyword>
<evidence type="ECO:0000256" key="1">
    <source>
        <dbReference type="ARBA" id="ARBA00004651"/>
    </source>
</evidence>
<dbReference type="RefSeq" id="WP_183338128.1">
    <property type="nucleotide sequence ID" value="NZ_JACHNU010000001.1"/>
</dbReference>
<evidence type="ECO:0000256" key="2">
    <source>
        <dbReference type="ARBA" id="ARBA00022448"/>
    </source>
</evidence>
<dbReference type="Pfam" id="PF07690">
    <property type="entry name" value="MFS_1"/>
    <property type="match status" value="1"/>
</dbReference>
<feature type="transmembrane region" description="Helical" evidence="7">
    <location>
        <begin position="485"/>
        <end position="505"/>
    </location>
</feature>
<dbReference type="InterPro" id="IPR020846">
    <property type="entry name" value="MFS_dom"/>
</dbReference>
<dbReference type="PANTHER" id="PTHR42718:SF47">
    <property type="entry name" value="METHYL VIOLOGEN RESISTANCE PROTEIN SMVA"/>
    <property type="match status" value="1"/>
</dbReference>
<gene>
    <name evidence="9" type="ORF">BDZ31_000207</name>
</gene>
<proteinExistence type="predicted"/>
<feature type="transmembrane region" description="Helical" evidence="7">
    <location>
        <begin position="20"/>
        <end position="43"/>
    </location>
</feature>
<feature type="transmembrane region" description="Helical" evidence="7">
    <location>
        <begin position="275"/>
        <end position="296"/>
    </location>
</feature>
<dbReference type="EMBL" id="JACHNU010000001">
    <property type="protein sequence ID" value="MBB4660634.1"/>
    <property type="molecule type" value="Genomic_DNA"/>
</dbReference>
<evidence type="ECO:0000256" key="7">
    <source>
        <dbReference type="SAM" id="Phobius"/>
    </source>
</evidence>
<dbReference type="SUPFAM" id="SSF103473">
    <property type="entry name" value="MFS general substrate transporter"/>
    <property type="match status" value="1"/>
</dbReference>
<dbReference type="InterPro" id="IPR011701">
    <property type="entry name" value="MFS"/>
</dbReference>
<feature type="transmembrane region" description="Helical" evidence="7">
    <location>
        <begin position="208"/>
        <end position="225"/>
    </location>
</feature>
<name>A0A840I916_9ACTN</name>
<feature type="transmembrane region" description="Helical" evidence="7">
    <location>
        <begin position="173"/>
        <end position="196"/>
    </location>
</feature>
<dbReference type="InterPro" id="IPR036259">
    <property type="entry name" value="MFS_trans_sf"/>
</dbReference>
<evidence type="ECO:0000256" key="5">
    <source>
        <dbReference type="ARBA" id="ARBA00022989"/>
    </source>
</evidence>
<keyword evidence="6 7" id="KW-0472">Membrane</keyword>
<feature type="transmembrane region" description="Helical" evidence="7">
    <location>
        <begin position="113"/>
        <end position="134"/>
    </location>
</feature>
<sequence>MATTTDDADAAPARAGLREWLGLIVLVLPTVVLGLDLTVLYMAVPHLGADLGASNTELLWITDVYGFMVAGLLITMGTLGDRIGRRRLLMIGAAAFGAASALAAWSVSPEMLIASRALLGVAGATLMPSTLSLLRSMFGDPKQRSLAIGVWLIAFSIGGITGPAIGGLLLERFWWGSVFLLALPVMALLLATAPLLLPEHRSPRPGRLDPASVALSLGAILPFVHGVKEIAKDGPGAGALLAVALGVAVGLLFARRQRTLADPLLDLRLFARRRFTAALLALMLSMPLMYSFTFYFTQHLQLIAGLSPGEAGLWFLPLGAATVVASLAAPLLARRFRPASVIAAGMAVAACAFAALSLLDAGSGLALLIVGGVLVVVGLNPLGALGTDMIVGSAPADEAGSASAISETGNELGAAGGIAVGGSVGTAIYSARIEEAMPAGVPSDAAASAGDSFAAAFAVAEELPATVGAELLAAGRDAFLAGMNAVTALSAVAAVAIALLVLATLRQVPPIGR</sequence>
<keyword evidence="2" id="KW-0813">Transport</keyword>
<evidence type="ECO:0000256" key="3">
    <source>
        <dbReference type="ARBA" id="ARBA00022475"/>
    </source>
</evidence>
<feature type="transmembrane region" description="Helical" evidence="7">
    <location>
        <begin position="311"/>
        <end position="332"/>
    </location>
</feature>
<evidence type="ECO:0000259" key="8">
    <source>
        <dbReference type="PROSITE" id="PS50850"/>
    </source>
</evidence>
<dbReference type="CDD" id="cd17321">
    <property type="entry name" value="MFS_MMR_MDR_like"/>
    <property type="match status" value="1"/>
</dbReference>
<reference evidence="9 10" key="1">
    <citation type="submission" date="2020-08" db="EMBL/GenBank/DDBJ databases">
        <title>Genomic Encyclopedia of Archaeal and Bacterial Type Strains, Phase II (KMG-II): from individual species to whole genera.</title>
        <authorList>
            <person name="Goeker M."/>
        </authorList>
    </citation>
    <scope>NUCLEOTIDE SEQUENCE [LARGE SCALE GENOMIC DNA]</scope>
    <source>
        <strain evidence="9 10">DSM 23288</strain>
    </source>
</reference>
<evidence type="ECO:0000256" key="4">
    <source>
        <dbReference type="ARBA" id="ARBA00022692"/>
    </source>
</evidence>
<evidence type="ECO:0000313" key="9">
    <source>
        <dbReference type="EMBL" id="MBB4660634.1"/>
    </source>
</evidence>
<accession>A0A840I916</accession>
<feature type="transmembrane region" description="Helical" evidence="7">
    <location>
        <begin position="365"/>
        <end position="385"/>
    </location>
</feature>